<dbReference type="Proteomes" id="UP000325393">
    <property type="component" value="Chromosome"/>
</dbReference>
<dbReference type="PATRIC" id="fig|1600.4.peg.1204"/>
<dbReference type="EMBL" id="AP014808">
    <property type="protein sequence ID" value="BAQ57568.1"/>
    <property type="molecule type" value="Genomic_DNA"/>
</dbReference>
<dbReference type="Proteomes" id="UP000035709">
    <property type="component" value="Chromosome"/>
</dbReference>
<dbReference type="STRING" id="1600.LBAT_1179"/>
<dbReference type="PROSITE" id="PS51257">
    <property type="entry name" value="PROKAR_LIPOPROTEIN"/>
    <property type="match status" value="1"/>
</dbReference>
<name>A0A0D6A430_9LACO</name>
<gene>
    <name evidence="3" type="ORF">LA749_05930</name>
    <name evidence="2" type="ORF">LBAT_1179</name>
</gene>
<dbReference type="Pfam" id="PF04069">
    <property type="entry name" value="OpuAC"/>
    <property type="match status" value="1"/>
</dbReference>
<dbReference type="GO" id="GO:0043190">
    <property type="term" value="C:ATP-binding cassette (ABC) transporter complex"/>
    <property type="evidence" value="ECO:0007669"/>
    <property type="project" value="InterPro"/>
</dbReference>
<dbReference type="RefSeq" id="WP_056970059.1">
    <property type="nucleotide sequence ID" value="NZ_AP014808.1"/>
</dbReference>
<organism evidence="2 4">
    <name type="scientific">Lactobacillus acetotolerans</name>
    <dbReference type="NCBI Taxonomy" id="1600"/>
    <lineage>
        <taxon>Bacteria</taxon>
        <taxon>Bacillati</taxon>
        <taxon>Bacillota</taxon>
        <taxon>Bacilli</taxon>
        <taxon>Lactobacillales</taxon>
        <taxon>Lactobacillaceae</taxon>
        <taxon>Lactobacillus</taxon>
    </lineage>
</organism>
<dbReference type="Gene3D" id="3.40.190.120">
    <property type="entry name" value="Osmoprotection protein (prox), domain 2"/>
    <property type="match status" value="1"/>
</dbReference>
<reference evidence="3 5" key="2">
    <citation type="submission" date="2019-09" db="EMBL/GenBank/DDBJ databases">
        <title>Genome sequencing of Lactobacillus acetotolerans.</title>
        <authorList>
            <person name="Kim K."/>
        </authorList>
    </citation>
    <scope>NUCLEOTIDE SEQUENCE [LARGE SCALE GENOMIC DNA]</scope>
    <source>
        <strain evidence="3 5">LA749</strain>
    </source>
</reference>
<sequence>MKKILKSLMLVIASFLIMISVSGCGLPGLASAQGGNNNLRITALNTTESQIVANIVSELIEHETPYKTSIVNNLGSAPMQHQALYRRDADIQAAAYDGGELTANLGMAPIKNSKKANDTVRREVRKRWDQTYLPTYGFADNYAFMVKQNEAKKDHLNNVSDLKKVENNYSLGVSSDWLNRKGDGYKDFQNTYGITFAKTYPMNIGLVYSALQEGRMNVVLGYSTDGRIDSYHLKLLKDNRHFFPPYNCGMLINNYVLREHPDLKPILSRLDGKMNMHQIRHMNYEVDDELLEPSTVAHQFLVKNNYFRRNK</sequence>
<evidence type="ECO:0000313" key="2">
    <source>
        <dbReference type="EMBL" id="BAQ57568.1"/>
    </source>
</evidence>
<evidence type="ECO:0000313" key="3">
    <source>
        <dbReference type="EMBL" id="QFG51555.1"/>
    </source>
</evidence>
<dbReference type="GO" id="GO:0022857">
    <property type="term" value="F:transmembrane transporter activity"/>
    <property type="evidence" value="ECO:0007669"/>
    <property type="project" value="InterPro"/>
</dbReference>
<dbReference type="InterPro" id="IPR007210">
    <property type="entry name" value="ABC_Gly_betaine_transp_sub-bd"/>
</dbReference>
<dbReference type="OrthoDB" id="9801163at2"/>
<proteinExistence type="predicted"/>
<evidence type="ECO:0000313" key="5">
    <source>
        <dbReference type="Proteomes" id="UP000325393"/>
    </source>
</evidence>
<feature type="domain" description="ABC-type glycine betaine transport system substrate-binding" evidence="1">
    <location>
        <begin position="38"/>
        <end position="301"/>
    </location>
</feature>
<reference evidence="2 4" key="1">
    <citation type="submission" date="2015-03" db="EMBL/GenBank/DDBJ databases">
        <title>Complete genome sequence of Lactobacillus acetotolerans NBRC 13120.</title>
        <authorList>
            <person name="Toh H."/>
            <person name="Morita H."/>
            <person name="Fujita N."/>
        </authorList>
    </citation>
    <scope>NUCLEOTIDE SEQUENCE [LARGE SCALE GENOMIC DNA]</scope>
    <source>
        <strain evidence="2 4">NBRC 13120</strain>
    </source>
</reference>
<dbReference type="CDD" id="cd13608">
    <property type="entry name" value="PBP2_OpuCC_like"/>
    <property type="match status" value="1"/>
</dbReference>
<dbReference type="EMBL" id="CP044496">
    <property type="protein sequence ID" value="QFG51555.1"/>
    <property type="molecule type" value="Genomic_DNA"/>
</dbReference>
<dbReference type="KEGG" id="lae:LBAT_1179"/>
<dbReference type="AlphaFoldDB" id="A0A0D6A430"/>
<dbReference type="SUPFAM" id="SSF53850">
    <property type="entry name" value="Periplasmic binding protein-like II"/>
    <property type="match status" value="1"/>
</dbReference>
<evidence type="ECO:0000259" key="1">
    <source>
        <dbReference type="Pfam" id="PF04069"/>
    </source>
</evidence>
<dbReference type="Gene3D" id="3.40.190.10">
    <property type="entry name" value="Periplasmic binding protein-like II"/>
    <property type="match status" value="1"/>
</dbReference>
<keyword evidence="4" id="KW-1185">Reference proteome</keyword>
<evidence type="ECO:0000313" key="4">
    <source>
        <dbReference type="Proteomes" id="UP000035709"/>
    </source>
</evidence>
<dbReference type="GeneID" id="78212523"/>
<protein>
    <submittedName>
        <fullName evidence="2">Amino acid ABC transporter substrate binding component</fullName>
    </submittedName>
    <submittedName>
        <fullName evidence="3">Osmoprotectant ABC transporter substrate-binding protein</fullName>
    </submittedName>
</protein>
<accession>A0A0D6A430</accession>